<feature type="domain" description="DUF5618" evidence="1">
    <location>
        <begin position="3"/>
        <end position="124"/>
    </location>
</feature>
<comment type="caution">
    <text evidence="2">The sequence shown here is derived from an EMBL/GenBank/DDBJ whole genome shotgun (WGS) entry which is preliminary data.</text>
</comment>
<gene>
    <name evidence="2" type="ORF">SCARUB_05014</name>
</gene>
<accession>A0A1E3X2U6</accession>
<organism evidence="2 3">
    <name type="scientific">Candidatus Scalindua rubra</name>
    <dbReference type="NCBI Taxonomy" id="1872076"/>
    <lineage>
        <taxon>Bacteria</taxon>
        <taxon>Pseudomonadati</taxon>
        <taxon>Planctomycetota</taxon>
        <taxon>Candidatus Brocadiia</taxon>
        <taxon>Candidatus Brocadiales</taxon>
        <taxon>Candidatus Scalinduaceae</taxon>
        <taxon>Candidatus Scalindua</taxon>
    </lineage>
</organism>
<dbReference type="Pfam" id="PF18498">
    <property type="entry name" value="DUF5618"/>
    <property type="match status" value="1"/>
</dbReference>
<dbReference type="AlphaFoldDB" id="A0A1E3X2U6"/>
<protein>
    <submittedName>
        <fullName evidence="2">CoA-binding protein</fullName>
    </submittedName>
</protein>
<evidence type="ECO:0000259" key="1">
    <source>
        <dbReference type="Pfam" id="PF18498"/>
    </source>
</evidence>
<proteinExistence type="predicted"/>
<reference evidence="2 3" key="1">
    <citation type="submission" date="2016-07" db="EMBL/GenBank/DDBJ databases">
        <title>Draft genome of Scalindua rubra, obtained from a brine-seawater interface in the Red Sea, sheds light on salt adaptation in anammox bacteria.</title>
        <authorList>
            <person name="Speth D.R."/>
            <person name="Lagkouvardos I."/>
            <person name="Wang Y."/>
            <person name="Qian P.-Y."/>
            <person name="Dutilh B.E."/>
            <person name="Jetten M.S."/>
        </authorList>
    </citation>
    <scope>NUCLEOTIDE SEQUENCE [LARGE SCALE GENOMIC DNA]</scope>
    <source>
        <strain evidence="2">BSI-1</strain>
    </source>
</reference>
<dbReference type="Gene3D" id="1.20.120.330">
    <property type="entry name" value="Nucleotidyltransferases domain 2"/>
    <property type="match status" value="1"/>
</dbReference>
<sequence length="125" mass="14599">MSKESLRYLNNAKEILKKSPIEDNRYADVKYVKEACDTAYLAILKAIDEYLQNKGLVKKELPRSVDAYRKALRKYLAVHNGKLLRKFEDLYDELHIAGYYRGDLHHVKVVKEALNAAKAFIERIR</sequence>
<evidence type="ECO:0000313" key="2">
    <source>
        <dbReference type="EMBL" id="ODS29882.1"/>
    </source>
</evidence>
<name>A0A1E3X2U6_9BACT</name>
<dbReference type="EMBL" id="MAYW01000344">
    <property type="protein sequence ID" value="ODS29882.1"/>
    <property type="molecule type" value="Genomic_DNA"/>
</dbReference>
<evidence type="ECO:0000313" key="3">
    <source>
        <dbReference type="Proteomes" id="UP000094056"/>
    </source>
</evidence>
<dbReference type="Proteomes" id="UP000094056">
    <property type="component" value="Unassembled WGS sequence"/>
</dbReference>
<dbReference type="InterPro" id="IPR040988">
    <property type="entry name" value="DUF5618"/>
</dbReference>